<accession>A8S8X0</accession>
<dbReference type="HOGENOM" id="CLU_3251810_0_0_9"/>
<reference evidence="1 2" key="2">
    <citation type="submission" date="2007-09" db="EMBL/GenBank/DDBJ databases">
        <authorList>
            <person name="Fulton L."/>
            <person name="Clifton S."/>
            <person name="Fulton B."/>
            <person name="Xu J."/>
            <person name="Minx P."/>
            <person name="Pepin K.H."/>
            <person name="Johnson M."/>
            <person name="Thiruvilangam P."/>
            <person name="Bhonagiri V."/>
            <person name="Nash W.E."/>
            <person name="Mardis E.R."/>
            <person name="Wilson R.K."/>
        </authorList>
    </citation>
    <scope>NUCLEOTIDE SEQUENCE [LARGE SCALE GENOMIC DNA]</scope>
    <source>
        <strain evidence="1 2">M21/2</strain>
    </source>
</reference>
<evidence type="ECO:0000313" key="1">
    <source>
        <dbReference type="EMBL" id="EDP22274.1"/>
    </source>
</evidence>
<organism evidence="1 2">
    <name type="scientific">Faecalibacterium prausnitzii M21/2</name>
    <dbReference type="NCBI Taxonomy" id="411485"/>
    <lineage>
        <taxon>Bacteria</taxon>
        <taxon>Bacillati</taxon>
        <taxon>Bacillota</taxon>
        <taxon>Clostridia</taxon>
        <taxon>Eubacteriales</taxon>
        <taxon>Oscillospiraceae</taxon>
        <taxon>Faecalibacterium</taxon>
    </lineage>
</organism>
<comment type="caution">
    <text evidence="1">The sequence shown here is derived from an EMBL/GenBank/DDBJ whole genome shotgun (WGS) entry which is preliminary data.</text>
</comment>
<evidence type="ECO:0000313" key="2">
    <source>
        <dbReference type="Proteomes" id="UP000005945"/>
    </source>
</evidence>
<dbReference type="EMBL" id="ABED02000021">
    <property type="protein sequence ID" value="EDP22274.1"/>
    <property type="molecule type" value="Genomic_DNA"/>
</dbReference>
<protein>
    <submittedName>
        <fullName evidence="1">Uncharacterized protein</fullName>
    </submittedName>
</protein>
<gene>
    <name evidence="1" type="ORF">FAEPRAM212_00902</name>
</gene>
<reference evidence="1 2" key="1">
    <citation type="submission" date="2007-09" db="EMBL/GenBank/DDBJ databases">
        <title>Draft genome sequence of Faecalibacterium prausnitzii M21/2.</title>
        <authorList>
            <person name="Sudarsanam P."/>
            <person name="Ley R."/>
            <person name="Guruge J."/>
            <person name="Turnbaugh P.J."/>
            <person name="Mahowald M."/>
            <person name="Liep D."/>
            <person name="Gordon J."/>
        </authorList>
    </citation>
    <scope>NUCLEOTIDE SEQUENCE [LARGE SCALE GENOMIC DNA]</scope>
    <source>
        <strain evidence="1 2">M21/2</strain>
    </source>
</reference>
<proteinExistence type="predicted"/>
<sequence length="42" mass="4848">MKTSWVFDIANGAVSILNQNGHWHKKLNRWILEALLVLAVEM</sequence>
<dbReference type="Proteomes" id="UP000005945">
    <property type="component" value="Unassembled WGS sequence"/>
</dbReference>
<name>A8S8X0_9FIRM</name>
<dbReference type="AlphaFoldDB" id="A8S8X0"/>